<reference evidence="3" key="1">
    <citation type="submission" date="2025-08" db="UniProtKB">
        <authorList>
            <consortium name="RefSeq"/>
        </authorList>
    </citation>
    <scope>IDENTIFICATION</scope>
    <source>
        <tissue evidence="3">Fruit stalk</tissue>
    </source>
</reference>
<evidence type="ECO:0000313" key="2">
    <source>
        <dbReference type="Proteomes" id="UP000515121"/>
    </source>
</evidence>
<dbReference type="AlphaFoldDB" id="A0A6P6A7L7"/>
<dbReference type="GeneID" id="111307163"/>
<feature type="transmembrane region" description="Helical" evidence="1">
    <location>
        <begin position="31"/>
        <end position="48"/>
    </location>
</feature>
<gene>
    <name evidence="3" type="primary">LOC111307163</name>
</gene>
<sequence>MAQELVKGYSRSTLFPRCFFSRKRGLIQGDALSIYLFVLAMNVLSLMLDQAVSKVCFQFHAKCKRINLTPLSFANNLMILSKGSRESLIAIQGVNYSARAADQDITAIRKITGFKTWHIAVRYLCVPLVTRRLTGRDCFPVTEEIFN</sequence>
<dbReference type="Proteomes" id="UP000515121">
    <property type="component" value="Unplaced"/>
</dbReference>
<name>A0A6P6A7L7_DURZI</name>
<dbReference type="RefSeq" id="XP_022760914.1">
    <property type="nucleotide sequence ID" value="XM_022905179.1"/>
</dbReference>
<protein>
    <submittedName>
        <fullName evidence="3">Uncharacterized protein LOC111307163</fullName>
    </submittedName>
</protein>
<organism evidence="2 3">
    <name type="scientific">Durio zibethinus</name>
    <name type="common">Durian</name>
    <dbReference type="NCBI Taxonomy" id="66656"/>
    <lineage>
        <taxon>Eukaryota</taxon>
        <taxon>Viridiplantae</taxon>
        <taxon>Streptophyta</taxon>
        <taxon>Embryophyta</taxon>
        <taxon>Tracheophyta</taxon>
        <taxon>Spermatophyta</taxon>
        <taxon>Magnoliopsida</taxon>
        <taxon>eudicotyledons</taxon>
        <taxon>Gunneridae</taxon>
        <taxon>Pentapetalae</taxon>
        <taxon>rosids</taxon>
        <taxon>malvids</taxon>
        <taxon>Malvales</taxon>
        <taxon>Malvaceae</taxon>
        <taxon>Helicteroideae</taxon>
        <taxon>Durio</taxon>
    </lineage>
</organism>
<keyword evidence="1" id="KW-0472">Membrane</keyword>
<evidence type="ECO:0000313" key="3">
    <source>
        <dbReference type="RefSeq" id="XP_022760914.1"/>
    </source>
</evidence>
<keyword evidence="1" id="KW-1133">Transmembrane helix</keyword>
<evidence type="ECO:0000256" key="1">
    <source>
        <dbReference type="SAM" id="Phobius"/>
    </source>
</evidence>
<dbReference type="KEGG" id="dzi:111307163"/>
<keyword evidence="1" id="KW-0812">Transmembrane</keyword>
<accession>A0A6P6A7L7</accession>
<proteinExistence type="predicted"/>
<keyword evidence="2" id="KW-1185">Reference proteome</keyword>